<feature type="domain" description="Ig-like" evidence="9">
    <location>
        <begin position="621"/>
        <end position="720"/>
    </location>
</feature>
<keyword evidence="8" id="KW-0812">Transmembrane</keyword>
<evidence type="ECO:0000313" key="11">
    <source>
        <dbReference type="EMBL" id="KAG7157094.1"/>
    </source>
</evidence>
<evidence type="ECO:0000256" key="5">
    <source>
        <dbReference type="ARBA" id="ARBA00023180"/>
    </source>
</evidence>
<keyword evidence="12" id="KW-1185">Reference proteome</keyword>
<evidence type="ECO:0000256" key="1">
    <source>
        <dbReference type="ARBA" id="ARBA00004479"/>
    </source>
</evidence>
<feature type="compositionally biased region" description="Polar residues" evidence="7">
    <location>
        <begin position="1440"/>
        <end position="1449"/>
    </location>
</feature>
<dbReference type="GO" id="GO:0005911">
    <property type="term" value="C:cell-cell junction"/>
    <property type="evidence" value="ECO:0007669"/>
    <property type="project" value="TreeGrafter"/>
</dbReference>
<dbReference type="SMART" id="SM00409">
    <property type="entry name" value="IG"/>
    <property type="match status" value="6"/>
</dbReference>
<feature type="region of interest" description="Disordered" evidence="7">
    <location>
        <begin position="1772"/>
        <end position="1804"/>
    </location>
</feature>
<dbReference type="Pfam" id="PF13927">
    <property type="entry name" value="Ig_3"/>
    <property type="match status" value="2"/>
</dbReference>
<feature type="compositionally biased region" description="Basic and acidic residues" evidence="7">
    <location>
        <begin position="1478"/>
        <end position="1489"/>
    </location>
</feature>
<dbReference type="InterPro" id="IPR051275">
    <property type="entry name" value="Cell_adhesion_signaling"/>
</dbReference>
<dbReference type="PANTHER" id="PTHR11640">
    <property type="entry name" value="NEPHRIN"/>
    <property type="match status" value="1"/>
</dbReference>
<feature type="compositionally biased region" description="Polar residues" evidence="7">
    <location>
        <begin position="1776"/>
        <end position="1787"/>
    </location>
</feature>
<feature type="transmembrane region" description="Helical" evidence="8">
    <location>
        <begin position="1355"/>
        <end position="1379"/>
    </location>
</feature>
<dbReference type="Proteomes" id="UP000747542">
    <property type="component" value="Unassembled WGS sequence"/>
</dbReference>
<sequence>MTVRGFTYHDLVRGFTYHDLVRGFNYHDLLRGFNYHDLLRGFNYHDLVRGFTYHDLLRGFTYHDLVRGFNYHDLLRGFNYHDLLRGFNYHDLLRGFNYHDLLRGFNYHDLGGGGTILNQKVLYLFSTTRCTRELSQFFLVLPMSILRASYVHPSCLLCPSFVPPMSILRASYVHPSCLLCPSFVPPMSILQPSLVSILQPHVHHPSAPYVQPPAPCPSLPCPSMSILRASYVHPSCLLCPSFVPPMSILRASYVHPSCLLCPSFVPPMSILRASYVHPSCLLCPSFVPPMSILRASYVHPSCLLCPSSALCPSLCPPMSTPSVPHVHPVPLVSIPQPYATMSIPLRPVHPSASMSILCPCPSFSPMSILLCLPCPSFSSMSIPVPMSILRASYVHPSCLLCPSFVPPISGGEVKSKIASDIKSRIADNVKSRIERSQAAGVRTVRFKRHVPGYPRYRYLGDASKGQHYLIIKGVTLEDDGEYQCQVGPTLTSLPIWTAANVTVMVSPTSISVVGVGDGEVVEVVAGDALYLECLVTDARPPPTVTWYRDAIALHQGMHQEVVVASKEPRKWSVRSRLLLHPEAEDDGQQYSCQALHPVLHHSPTTLVASVNLAVLHPPGPPVITGYVTGEVLVEGQQRTLICQVVGGRPRPWVTWYRHGRPLNLALTHLMKTPELETTTTTTPITTKGVSARQIVTAARAEDGAVYECRVSNPPVQVTVTGPTVVVTDQVFTLTCTTSPANPPASLTWRLQGSSVSSTGAAVVRKDSGGGWVTSSQLTHHLSSSPEATAQCLASHSAAHHALTGTHNLTVISDQLSVVCTSRGGNPPPALTLYKAGKKVTATVKGVEEGVTEGRAVLHLTPSDNGQEVTCQVSSPATSTPMTAHTTINLHFAAWKVSGWVNPPRVSEGQVATLTCETTSSVPPSTITWHSQMTLVQTTAEDNGQIFTCEADNGLGVIVATNITLNVTYGPVWLWAPSGVVDVEEGQDLTLTALASANPGSVRCFTVHARIVKNFSQTEKKAINVNGDLGIWVLSTDGPEDVLAAERVVVDEDGTATILCTAAGNPLPKITWTRASDNTSTVRVLATGIGEAEMVVDSATQHHTGIYLCHASSVVSSPPPVTTAIVVTQAPVVATGNTEEEEQERGSSRAAVGDSGWLDCRMRASPPPTFRWTSSSSGQVLSNTKKYSIHVPQLVDKVMEWSSLLEIRSVTVLDYTNYSCTAHNSRGSYTTTFTLRPPIIPSAPTILNVTSVSSTTAVVMWTNNILGAQATGFTIRYQQTGTYIYKPVDVPGSDSVTSTLKGLLPGAEYSFTISAYNENGHSNYSSPPITVTMLDVMKEVSSSSTVGGHQPRLPRLILLLISLTGTALLVLNISIIVCFVRRRAIKLNISGKSELGGLVSDSLEHQTIVDNCEQTSRVMPYVTSEPSEPLPTPPLSRGSRSRSTSPLLNGGINLNSNRILLDKGELPPEKLFAPGSPSKSDKQILRERSPSAHSSNNPDVCPTASSSHHPSLPKQEPHQPTSETEQASLSSEESSDSDDFSPRQLPSSCQTSRPATQVIYHGQPHLQLQLEQEQHHHYPHTLPYSQQQLQSSNYSQPHRQELSFHSSLNPAQLSTSTSSCCDANCRQSIATDIPVGYATLQPRRSCLKRSPYNTLQRSHSAHNYTSNSLRCINHDPCMEMQTAICCQNDLCSKTLFQTPQPHRVVYGRAHEFPIYYARSSTIGRGCSRHNSISEQVGYWGISYQEPNWTSVTPDICKVESSSTKRVGWKEVLHESPGPSTMASRGSIDTSTSSTTSTVTLGPTRFPQHCDVQNNLGNSSQIVDMDD</sequence>
<evidence type="ECO:0000259" key="9">
    <source>
        <dbReference type="PROSITE" id="PS50835"/>
    </source>
</evidence>
<dbReference type="PANTHER" id="PTHR11640:SF136">
    <property type="entry name" value="NEPHRIN"/>
    <property type="match status" value="1"/>
</dbReference>
<dbReference type="SMART" id="SM00060">
    <property type="entry name" value="FN3"/>
    <property type="match status" value="1"/>
</dbReference>
<dbReference type="InterPro" id="IPR003597">
    <property type="entry name" value="Ig_C1-set"/>
</dbReference>
<dbReference type="InterPro" id="IPR003961">
    <property type="entry name" value="FN3_dom"/>
</dbReference>
<feature type="compositionally biased region" description="Polar residues" evidence="7">
    <location>
        <begin position="1543"/>
        <end position="1553"/>
    </location>
</feature>
<evidence type="ECO:0000256" key="6">
    <source>
        <dbReference type="ARBA" id="ARBA00023319"/>
    </source>
</evidence>
<dbReference type="InterPro" id="IPR007110">
    <property type="entry name" value="Ig-like_dom"/>
</dbReference>
<evidence type="ECO:0000256" key="4">
    <source>
        <dbReference type="ARBA" id="ARBA00023157"/>
    </source>
</evidence>
<proteinExistence type="predicted"/>
<dbReference type="PROSITE" id="PS50835">
    <property type="entry name" value="IG_LIKE"/>
    <property type="match status" value="6"/>
</dbReference>
<keyword evidence="3 8" id="KW-0472">Membrane</keyword>
<feature type="domain" description="Fibronectin type-III" evidence="10">
    <location>
        <begin position="1242"/>
        <end position="1335"/>
    </location>
</feature>
<dbReference type="InterPro" id="IPR013162">
    <property type="entry name" value="CD80_C2-set"/>
</dbReference>
<gene>
    <name evidence="11" type="primary">Nphs1-L25</name>
    <name evidence="11" type="ORF">Hamer_G024449</name>
</gene>
<organism evidence="11 12">
    <name type="scientific">Homarus americanus</name>
    <name type="common">American lobster</name>
    <dbReference type="NCBI Taxonomy" id="6706"/>
    <lineage>
        <taxon>Eukaryota</taxon>
        <taxon>Metazoa</taxon>
        <taxon>Ecdysozoa</taxon>
        <taxon>Arthropoda</taxon>
        <taxon>Crustacea</taxon>
        <taxon>Multicrustacea</taxon>
        <taxon>Malacostraca</taxon>
        <taxon>Eumalacostraca</taxon>
        <taxon>Eucarida</taxon>
        <taxon>Decapoda</taxon>
        <taxon>Pleocyemata</taxon>
        <taxon>Astacidea</taxon>
        <taxon>Nephropoidea</taxon>
        <taxon>Nephropidae</taxon>
        <taxon>Homarus</taxon>
    </lineage>
</organism>
<name>A0A8J5JIZ5_HOMAM</name>
<dbReference type="InterPro" id="IPR003599">
    <property type="entry name" value="Ig_sub"/>
</dbReference>
<keyword evidence="2" id="KW-0677">Repeat</keyword>
<evidence type="ECO:0000313" key="12">
    <source>
        <dbReference type="Proteomes" id="UP000747542"/>
    </source>
</evidence>
<evidence type="ECO:0000256" key="7">
    <source>
        <dbReference type="SAM" id="MobiDB-lite"/>
    </source>
</evidence>
<dbReference type="InterPro" id="IPR013098">
    <property type="entry name" value="Ig_I-set"/>
</dbReference>
<dbReference type="SUPFAM" id="SSF48726">
    <property type="entry name" value="Immunoglobulin"/>
    <property type="match status" value="8"/>
</dbReference>
<dbReference type="SUPFAM" id="SSF51120">
    <property type="entry name" value="beta-Roll"/>
    <property type="match status" value="1"/>
</dbReference>
<comment type="caution">
    <text evidence="11">The sequence shown here is derived from an EMBL/GenBank/DDBJ whole genome shotgun (WGS) entry which is preliminary data.</text>
</comment>
<feature type="region of interest" description="Disordered" evidence="7">
    <location>
        <begin position="1466"/>
        <end position="1553"/>
    </location>
</feature>
<dbReference type="InterPro" id="IPR003598">
    <property type="entry name" value="Ig_sub2"/>
</dbReference>
<feature type="domain" description="Ig-like" evidence="9">
    <location>
        <begin position="880"/>
        <end position="1023"/>
    </location>
</feature>
<feature type="compositionally biased region" description="Low complexity" evidence="7">
    <location>
        <begin position="1521"/>
        <end position="1531"/>
    </location>
</feature>
<accession>A0A8J5JIZ5</accession>
<evidence type="ECO:0000259" key="10">
    <source>
        <dbReference type="PROSITE" id="PS50853"/>
    </source>
</evidence>
<dbReference type="InterPro" id="IPR011049">
    <property type="entry name" value="Serralysin-like_metalloprot_C"/>
</dbReference>
<dbReference type="InterPro" id="IPR036116">
    <property type="entry name" value="FN3_sf"/>
</dbReference>
<evidence type="ECO:0000256" key="2">
    <source>
        <dbReference type="ARBA" id="ARBA00022737"/>
    </source>
</evidence>
<feature type="domain" description="Ig-like" evidence="9">
    <location>
        <begin position="721"/>
        <end position="809"/>
    </location>
</feature>
<feature type="compositionally biased region" description="Low complexity" evidence="7">
    <location>
        <begin position="1788"/>
        <end position="1798"/>
    </location>
</feature>
<dbReference type="Pfam" id="PF07679">
    <property type="entry name" value="I-set"/>
    <property type="match status" value="1"/>
</dbReference>
<keyword evidence="8" id="KW-1133">Transmembrane helix</keyword>
<reference evidence="11" key="1">
    <citation type="journal article" date="2021" name="Sci. Adv.">
        <title>The American lobster genome reveals insights on longevity, neural, and immune adaptations.</title>
        <authorList>
            <person name="Polinski J.M."/>
            <person name="Zimin A.V."/>
            <person name="Clark K.F."/>
            <person name="Kohn A.B."/>
            <person name="Sadowski N."/>
            <person name="Timp W."/>
            <person name="Ptitsyn A."/>
            <person name="Khanna P."/>
            <person name="Romanova D.Y."/>
            <person name="Williams P."/>
            <person name="Greenwood S.J."/>
            <person name="Moroz L.L."/>
            <person name="Walt D.R."/>
            <person name="Bodnar A.G."/>
        </authorList>
    </citation>
    <scope>NUCLEOTIDE SEQUENCE</scope>
    <source>
        <strain evidence="11">GMGI-L3</strain>
    </source>
</reference>
<dbReference type="Pfam" id="PF08205">
    <property type="entry name" value="C2-set_2"/>
    <property type="match status" value="3"/>
</dbReference>
<evidence type="ECO:0000256" key="8">
    <source>
        <dbReference type="SAM" id="Phobius"/>
    </source>
</evidence>
<dbReference type="Pfam" id="PF00041">
    <property type="entry name" value="fn3"/>
    <property type="match status" value="1"/>
</dbReference>
<dbReference type="Gene3D" id="2.60.40.10">
    <property type="entry name" value="Immunoglobulins"/>
    <property type="match status" value="9"/>
</dbReference>
<dbReference type="GO" id="GO:0005886">
    <property type="term" value="C:plasma membrane"/>
    <property type="evidence" value="ECO:0007669"/>
    <property type="project" value="TreeGrafter"/>
</dbReference>
<comment type="subcellular location">
    <subcellularLocation>
        <location evidence="1">Membrane</location>
        <topology evidence="1">Single-pass type I membrane protein</topology>
    </subcellularLocation>
</comment>
<feature type="domain" description="Ig-like" evidence="9">
    <location>
        <begin position="507"/>
        <end position="611"/>
    </location>
</feature>
<dbReference type="GO" id="GO:0050839">
    <property type="term" value="F:cell adhesion molecule binding"/>
    <property type="evidence" value="ECO:0007669"/>
    <property type="project" value="TreeGrafter"/>
</dbReference>
<feature type="compositionally biased region" description="Polar residues" evidence="7">
    <location>
        <begin position="1490"/>
        <end position="1508"/>
    </location>
</feature>
<feature type="domain" description="Ig-like" evidence="9">
    <location>
        <begin position="1038"/>
        <end position="1121"/>
    </location>
</feature>
<dbReference type="InterPro" id="IPR036179">
    <property type="entry name" value="Ig-like_dom_sf"/>
</dbReference>
<dbReference type="EMBL" id="JAHLQT010038115">
    <property type="protein sequence ID" value="KAG7157094.1"/>
    <property type="molecule type" value="Genomic_DNA"/>
</dbReference>
<dbReference type="SMART" id="SM00407">
    <property type="entry name" value="IGc1"/>
    <property type="match status" value="1"/>
</dbReference>
<keyword evidence="5" id="KW-0325">Glycoprotein</keyword>
<dbReference type="PROSITE" id="PS50853">
    <property type="entry name" value="FN3"/>
    <property type="match status" value="1"/>
</dbReference>
<protein>
    <submittedName>
        <fullName evidence="11">Nephrin-like 25</fullName>
    </submittedName>
</protein>
<keyword evidence="6" id="KW-0393">Immunoglobulin domain</keyword>
<dbReference type="InterPro" id="IPR013783">
    <property type="entry name" value="Ig-like_fold"/>
</dbReference>
<evidence type="ECO:0000256" key="3">
    <source>
        <dbReference type="ARBA" id="ARBA00023136"/>
    </source>
</evidence>
<dbReference type="SUPFAM" id="SSF49265">
    <property type="entry name" value="Fibronectin type III"/>
    <property type="match status" value="1"/>
</dbReference>
<feature type="domain" description="Ig-like" evidence="9">
    <location>
        <begin position="1130"/>
        <end position="1235"/>
    </location>
</feature>
<dbReference type="GO" id="GO:0030154">
    <property type="term" value="P:cell differentiation"/>
    <property type="evidence" value="ECO:0007669"/>
    <property type="project" value="UniProtKB-ARBA"/>
</dbReference>
<feature type="region of interest" description="Disordered" evidence="7">
    <location>
        <begin position="1420"/>
        <end position="1449"/>
    </location>
</feature>
<dbReference type="GO" id="GO:0098609">
    <property type="term" value="P:cell-cell adhesion"/>
    <property type="evidence" value="ECO:0007669"/>
    <property type="project" value="TreeGrafter"/>
</dbReference>
<dbReference type="CDD" id="cd00063">
    <property type="entry name" value="FN3"/>
    <property type="match status" value="1"/>
</dbReference>
<dbReference type="GO" id="GO:0009653">
    <property type="term" value="P:anatomical structure morphogenesis"/>
    <property type="evidence" value="ECO:0007669"/>
    <property type="project" value="UniProtKB-ARBA"/>
</dbReference>
<dbReference type="SMART" id="SM00408">
    <property type="entry name" value="IGc2"/>
    <property type="match status" value="7"/>
</dbReference>
<keyword evidence="4" id="KW-1015">Disulfide bond</keyword>